<sequence length="227" mass="26196">MADGISVWVPVISTLSGGILTGSIALLVSRLNHRYAGEREALAAAERHRHELKIAQELLDKERLFIATELIFLLEQFAEGCARMATDCGEPDPQGVYTPTENLPELIIKNISGDWRALPPPIMYRIHELPVLQNEVRRHLAAYYEQYWEPPYLSPYYRERQFHYARLGIKAVILAQRLRKLVGLPGTRLDATEWSAQLVLSRVWRKKRKERTEAKIRRLRKKTGENS</sequence>
<evidence type="ECO:0000256" key="1">
    <source>
        <dbReference type="SAM" id="Phobius"/>
    </source>
</evidence>
<dbReference type="AlphaFoldDB" id="A0A0F0ZYS5"/>
<keyword evidence="1" id="KW-1133">Transmembrane helix</keyword>
<reference evidence="2 3" key="1">
    <citation type="submission" date="2015-03" db="EMBL/GenBank/DDBJ databases">
        <authorList>
            <person name="McCorrison J."/>
            <person name="Sanka R."/>
            <person name="Adams M."/>
            <person name="Brinkac L."/>
            <person name="Nierman W."/>
            <person name="Sutton G."/>
            <person name="Nelson K."/>
            <person name="Kiedrowski L."/>
            <person name="Guerrero D."/>
            <person name="Bonomo R."/>
        </authorList>
    </citation>
    <scope>NUCLEOTIDE SEQUENCE [LARGE SCALE GENOMIC DNA]</scope>
    <source>
        <strain evidence="2 3">35699</strain>
    </source>
</reference>
<accession>A0A0F0ZYS5</accession>
<dbReference type="PATRIC" id="fig|1619248.3.peg.264"/>
<dbReference type="Proteomes" id="UP000033352">
    <property type="component" value="Unassembled WGS sequence"/>
</dbReference>
<dbReference type="RefSeq" id="WP_023280892.1">
    <property type="nucleotide sequence ID" value="NZ_JZYX01000100.1"/>
</dbReference>
<dbReference type="EMBL" id="JZYX01000100">
    <property type="protein sequence ID" value="KJN13725.1"/>
    <property type="molecule type" value="Genomic_DNA"/>
</dbReference>
<feature type="transmembrane region" description="Helical" evidence="1">
    <location>
        <begin position="6"/>
        <end position="29"/>
    </location>
</feature>
<protein>
    <submittedName>
        <fullName evidence="2">Uncharacterized protein</fullName>
    </submittedName>
</protein>
<dbReference type="OrthoDB" id="6883592at2"/>
<comment type="caution">
    <text evidence="2">The sequence shown here is derived from an EMBL/GenBank/DDBJ whole genome shotgun (WGS) entry which is preliminary data.</text>
</comment>
<organism evidence="2 3">
    <name type="scientific">Enterobacter sichuanensis</name>
    <dbReference type="NCBI Taxonomy" id="2071710"/>
    <lineage>
        <taxon>Bacteria</taxon>
        <taxon>Pseudomonadati</taxon>
        <taxon>Pseudomonadota</taxon>
        <taxon>Gammaproteobacteria</taxon>
        <taxon>Enterobacterales</taxon>
        <taxon>Enterobacteriaceae</taxon>
        <taxon>Enterobacter</taxon>
        <taxon>Enterobacter cloacae complex</taxon>
    </lineage>
</organism>
<gene>
    <name evidence="2" type="ORF">SS37_24980</name>
</gene>
<evidence type="ECO:0000313" key="2">
    <source>
        <dbReference type="EMBL" id="KJN13725.1"/>
    </source>
</evidence>
<name>A0A0F0ZYS5_9ENTR</name>
<keyword evidence="1" id="KW-0472">Membrane</keyword>
<keyword evidence="1" id="KW-0812">Transmembrane</keyword>
<proteinExistence type="predicted"/>
<evidence type="ECO:0000313" key="3">
    <source>
        <dbReference type="Proteomes" id="UP000033352"/>
    </source>
</evidence>